<dbReference type="SUPFAM" id="SSF51110">
    <property type="entry name" value="alpha-D-mannose-specific plant lectins"/>
    <property type="match status" value="1"/>
</dbReference>
<keyword evidence="6" id="KW-1185">Reference proteome</keyword>
<dbReference type="SMART" id="SM00108">
    <property type="entry name" value="B_lectin"/>
    <property type="match status" value="1"/>
</dbReference>
<dbReference type="Gene3D" id="2.90.10.10">
    <property type="entry name" value="Bulb-type lectin domain"/>
    <property type="match status" value="1"/>
</dbReference>
<feature type="chain" id="PRO_5044865645" description="Bulb-type lectin domain-containing protein" evidence="3">
    <location>
        <begin position="22"/>
        <end position="123"/>
    </location>
</feature>
<dbReference type="PROSITE" id="PS50927">
    <property type="entry name" value="BULB_LECTIN"/>
    <property type="match status" value="1"/>
</dbReference>
<evidence type="ECO:0000256" key="2">
    <source>
        <dbReference type="ARBA" id="ARBA00023180"/>
    </source>
</evidence>
<evidence type="ECO:0000313" key="6">
    <source>
        <dbReference type="Proteomes" id="UP001632038"/>
    </source>
</evidence>
<feature type="signal peptide" evidence="3">
    <location>
        <begin position="1"/>
        <end position="21"/>
    </location>
</feature>
<evidence type="ECO:0000313" key="5">
    <source>
        <dbReference type="EMBL" id="KAL3639892.1"/>
    </source>
</evidence>
<reference evidence="6" key="1">
    <citation type="journal article" date="2024" name="IScience">
        <title>Strigolactones Initiate the Formation of Haustorium-like Structures in Castilleja.</title>
        <authorList>
            <person name="Buerger M."/>
            <person name="Peterson D."/>
            <person name="Chory J."/>
        </authorList>
    </citation>
    <scope>NUCLEOTIDE SEQUENCE [LARGE SCALE GENOMIC DNA]</scope>
</reference>
<dbReference type="PANTHER" id="PTHR32444:SF183">
    <property type="entry name" value="APPLE DOMAIN-CONTAINING PROTEIN"/>
    <property type="match status" value="1"/>
</dbReference>
<dbReference type="Proteomes" id="UP001632038">
    <property type="component" value="Unassembled WGS sequence"/>
</dbReference>
<feature type="domain" description="Bulb-type lectin" evidence="4">
    <location>
        <begin position="24"/>
        <end position="123"/>
    </location>
</feature>
<accession>A0ABD3DDX1</accession>
<dbReference type="Pfam" id="PF01453">
    <property type="entry name" value="B_lectin"/>
    <property type="match status" value="1"/>
</dbReference>
<dbReference type="InterPro" id="IPR036426">
    <property type="entry name" value="Bulb-type_lectin_dom_sf"/>
</dbReference>
<sequence length="123" mass="13646">MCNNSITSLFFLATLLLCTHGSILNTINASDILTDNGETIVSSNGAFELGFFSKENSSNRYMGIWYKQITVQTIVWVANRDYPIPETSSGTLRVVDPGILVLVNHTNGIVWSTNTSRTVRPRF</sequence>
<dbReference type="InterPro" id="IPR001480">
    <property type="entry name" value="Bulb-type_lectin_dom"/>
</dbReference>
<evidence type="ECO:0000256" key="3">
    <source>
        <dbReference type="SAM" id="SignalP"/>
    </source>
</evidence>
<name>A0ABD3DDX1_9LAMI</name>
<dbReference type="PANTHER" id="PTHR32444">
    <property type="entry name" value="BULB-TYPE LECTIN DOMAIN-CONTAINING PROTEIN"/>
    <property type="match status" value="1"/>
</dbReference>
<keyword evidence="1 3" id="KW-0732">Signal</keyword>
<proteinExistence type="predicted"/>
<evidence type="ECO:0000256" key="1">
    <source>
        <dbReference type="ARBA" id="ARBA00022729"/>
    </source>
</evidence>
<dbReference type="EMBL" id="JAVIJP010000017">
    <property type="protein sequence ID" value="KAL3639892.1"/>
    <property type="molecule type" value="Genomic_DNA"/>
</dbReference>
<comment type="caution">
    <text evidence="5">The sequence shown here is derived from an EMBL/GenBank/DDBJ whole genome shotgun (WGS) entry which is preliminary data.</text>
</comment>
<keyword evidence="2" id="KW-0325">Glycoprotein</keyword>
<gene>
    <name evidence="5" type="ORF">CASFOL_014860</name>
</gene>
<dbReference type="AlphaFoldDB" id="A0ABD3DDX1"/>
<organism evidence="5 6">
    <name type="scientific">Castilleja foliolosa</name>
    <dbReference type="NCBI Taxonomy" id="1961234"/>
    <lineage>
        <taxon>Eukaryota</taxon>
        <taxon>Viridiplantae</taxon>
        <taxon>Streptophyta</taxon>
        <taxon>Embryophyta</taxon>
        <taxon>Tracheophyta</taxon>
        <taxon>Spermatophyta</taxon>
        <taxon>Magnoliopsida</taxon>
        <taxon>eudicotyledons</taxon>
        <taxon>Gunneridae</taxon>
        <taxon>Pentapetalae</taxon>
        <taxon>asterids</taxon>
        <taxon>lamiids</taxon>
        <taxon>Lamiales</taxon>
        <taxon>Orobanchaceae</taxon>
        <taxon>Pedicularideae</taxon>
        <taxon>Castillejinae</taxon>
        <taxon>Castilleja</taxon>
    </lineage>
</organism>
<protein>
    <recommendedName>
        <fullName evidence="4">Bulb-type lectin domain-containing protein</fullName>
    </recommendedName>
</protein>
<evidence type="ECO:0000259" key="4">
    <source>
        <dbReference type="PROSITE" id="PS50927"/>
    </source>
</evidence>
<dbReference type="CDD" id="cd00028">
    <property type="entry name" value="B_lectin"/>
    <property type="match status" value="1"/>
</dbReference>